<dbReference type="Gene3D" id="3.40.50.150">
    <property type="entry name" value="Vaccinia Virus protein VP39"/>
    <property type="match status" value="1"/>
</dbReference>
<keyword evidence="2" id="KW-0808">Transferase</keyword>
<dbReference type="PATRIC" id="fig|60890.4.peg.1893"/>
<dbReference type="OrthoDB" id="9777638at2"/>
<sequence>MFDSAPDTHADLMDQTYRHQRMIYDLTRKYYLFGRDRLIADLAPKEGAHILEVACGTGRNLHLAARRYPHCAFYGLDISSQMLRSAQAKLKDRAQLAQADACDFDGATLFQRPRFDRIFVSYGISMIPDWKTALRMAAAHLRPGGELHVVDFSDQSGWPDWFEASLRRWLAKFHVSPRLNLKTTLHRIAAETGGTAEHRQLYRGYAQYGVLRRPR</sequence>
<dbReference type="PANTHER" id="PTHR43591">
    <property type="entry name" value="METHYLTRANSFERASE"/>
    <property type="match status" value="1"/>
</dbReference>
<dbReference type="InterPro" id="IPR029063">
    <property type="entry name" value="SAM-dependent_MTases_sf"/>
</dbReference>
<evidence type="ECO:0000313" key="5">
    <source>
        <dbReference type="Proteomes" id="UP001218364"/>
    </source>
</evidence>
<dbReference type="GO" id="GO:0008168">
    <property type="term" value="F:methyltransferase activity"/>
    <property type="evidence" value="ECO:0007669"/>
    <property type="project" value="UniProtKB-KW"/>
</dbReference>
<reference evidence="3 5" key="2">
    <citation type="submission" date="2023-02" db="EMBL/GenBank/DDBJ databases">
        <title>Population genomics of bacteria associated with diatom.</title>
        <authorList>
            <person name="Xie J."/>
            <person name="Wang H."/>
        </authorList>
    </citation>
    <scope>NUCLEOTIDE SEQUENCE [LARGE SCALE GENOMIC DNA]</scope>
    <source>
        <strain evidence="3 5">PT47_8</strain>
    </source>
</reference>
<dbReference type="AlphaFoldDB" id="A0A1B0ZRX5"/>
<accession>A0A1B0ZRX5</accession>
<evidence type="ECO:0000313" key="3">
    <source>
        <dbReference type="EMBL" id="MDE4168071.1"/>
    </source>
</evidence>
<keyword evidence="2" id="KW-0489">Methyltransferase</keyword>
<evidence type="ECO:0000313" key="2">
    <source>
        <dbReference type="EMBL" id="ANP36848.1"/>
    </source>
</evidence>
<protein>
    <submittedName>
        <fullName evidence="3">Class I SAM-dependent methyltransferase</fullName>
    </submittedName>
    <submittedName>
        <fullName evidence="2">O-methyltransferase</fullName>
    </submittedName>
</protein>
<dbReference type="CDD" id="cd02440">
    <property type="entry name" value="AdoMet_MTases"/>
    <property type="match status" value="1"/>
</dbReference>
<organism evidence="2 4">
    <name type="scientific">Phaeobacter gallaeciensis</name>
    <dbReference type="NCBI Taxonomy" id="60890"/>
    <lineage>
        <taxon>Bacteria</taxon>
        <taxon>Pseudomonadati</taxon>
        <taxon>Pseudomonadota</taxon>
        <taxon>Alphaproteobacteria</taxon>
        <taxon>Rhodobacterales</taxon>
        <taxon>Roseobacteraceae</taxon>
        <taxon>Phaeobacter</taxon>
    </lineage>
</organism>
<dbReference type="RefSeq" id="WP_065271764.1">
    <property type="nucleotide sequence ID" value="NZ_CP015124.1"/>
</dbReference>
<evidence type="ECO:0000259" key="1">
    <source>
        <dbReference type="Pfam" id="PF13649"/>
    </source>
</evidence>
<feature type="domain" description="Methyltransferase" evidence="1">
    <location>
        <begin position="50"/>
        <end position="145"/>
    </location>
</feature>
<evidence type="ECO:0000313" key="4">
    <source>
        <dbReference type="Proteomes" id="UP000092565"/>
    </source>
</evidence>
<gene>
    <name evidence="2" type="primary">btaB</name>
    <name evidence="2" type="ORF">JL2886_01947</name>
    <name evidence="3" type="ORF">PXK24_20485</name>
</gene>
<dbReference type="GO" id="GO:0032259">
    <property type="term" value="P:methylation"/>
    <property type="evidence" value="ECO:0007669"/>
    <property type="project" value="UniProtKB-KW"/>
</dbReference>
<reference evidence="2 4" key="1">
    <citation type="submission" date="2016-04" db="EMBL/GenBank/DDBJ databases">
        <authorList>
            <person name="Evans L.H."/>
            <person name="Alamgir A."/>
            <person name="Owens N."/>
            <person name="Weber N.D."/>
            <person name="Virtaneva K."/>
            <person name="Barbian K."/>
            <person name="Babar A."/>
            <person name="Rosenke K."/>
        </authorList>
    </citation>
    <scope>NUCLEOTIDE SEQUENCE [LARGE SCALE GENOMIC DNA]</scope>
    <source>
        <strain evidence="2 4">JL2886</strain>
    </source>
</reference>
<dbReference type="Proteomes" id="UP000092565">
    <property type="component" value="Chromosome"/>
</dbReference>
<dbReference type="EMBL" id="CP015124">
    <property type="protein sequence ID" value="ANP36848.1"/>
    <property type="molecule type" value="Genomic_DNA"/>
</dbReference>
<dbReference type="Pfam" id="PF13649">
    <property type="entry name" value="Methyltransf_25"/>
    <property type="match status" value="1"/>
</dbReference>
<name>A0A1B0ZRX5_9RHOB</name>
<proteinExistence type="predicted"/>
<keyword evidence="4" id="KW-1185">Reference proteome</keyword>
<dbReference type="Proteomes" id="UP001218364">
    <property type="component" value="Unassembled WGS sequence"/>
</dbReference>
<dbReference type="EMBL" id="JARCJK010000019">
    <property type="protein sequence ID" value="MDE4168071.1"/>
    <property type="molecule type" value="Genomic_DNA"/>
</dbReference>
<dbReference type="InterPro" id="IPR041698">
    <property type="entry name" value="Methyltransf_25"/>
</dbReference>
<dbReference type="SUPFAM" id="SSF53335">
    <property type="entry name" value="S-adenosyl-L-methionine-dependent methyltransferases"/>
    <property type="match status" value="1"/>
</dbReference>